<reference evidence="3 4" key="1">
    <citation type="submission" date="2016-10" db="EMBL/GenBank/DDBJ databases">
        <authorList>
            <person name="de Groot N.N."/>
        </authorList>
    </citation>
    <scope>NUCLEOTIDE SEQUENCE [LARGE SCALE GENOMIC DNA]</scope>
    <source>
        <strain evidence="3 4">ATCC 29281</strain>
    </source>
</reference>
<dbReference type="InterPro" id="IPR036388">
    <property type="entry name" value="WH-like_DNA-bd_sf"/>
</dbReference>
<dbReference type="Proteomes" id="UP000187280">
    <property type="component" value="Unassembled WGS sequence"/>
</dbReference>
<feature type="domain" description="Transcription regulator PadR N-terminal" evidence="2">
    <location>
        <begin position="39"/>
        <end position="107"/>
    </location>
</feature>
<proteinExistence type="predicted"/>
<dbReference type="Gene3D" id="1.10.10.10">
    <property type="entry name" value="Winged helix-like DNA-binding domain superfamily/Winged helix DNA-binding domain"/>
    <property type="match status" value="1"/>
</dbReference>
<keyword evidence="4" id="KW-1185">Reference proteome</keyword>
<dbReference type="SUPFAM" id="SSF46785">
    <property type="entry name" value="Winged helix' DNA-binding domain"/>
    <property type="match status" value="1"/>
</dbReference>
<feature type="region of interest" description="Disordered" evidence="1">
    <location>
        <begin position="1"/>
        <end position="26"/>
    </location>
</feature>
<evidence type="ECO:0000259" key="2">
    <source>
        <dbReference type="Pfam" id="PF03551"/>
    </source>
</evidence>
<gene>
    <name evidence="3" type="ORF">SAMN02982996_00130</name>
</gene>
<dbReference type="GO" id="GO:0003677">
    <property type="term" value="F:DNA binding"/>
    <property type="evidence" value="ECO:0007669"/>
    <property type="project" value="UniProtKB-KW"/>
</dbReference>
<evidence type="ECO:0000313" key="4">
    <source>
        <dbReference type="Proteomes" id="UP000187280"/>
    </source>
</evidence>
<dbReference type="InterPro" id="IPR036390">
    <property type="entry name" value="WH_DNA-bd_sf"/>
</dbReference>
<dbReference type="PANTHER" id="PTHR43252">
    <property type="entry name" value="TRANSCRIPTIONAL REGULATOR YQJI"/>
    <property type="match status" value="1"/>
</dbReference>
<name>A0A1H3VRQ0_9GAMM</name>
<keyword evidence="3" id="KW-0238">DNA-binding</keyword>
<dbReference type="InterPro" id="IPR005149">
    <property type="entry name" value="Tscrpt_reg_PadR_N"/>
</dbReference>
<sequence>MKKSLSYADATPGGTGTRPPQRSSRRAKVFNRHELFLLILYLIRINPTHGYEIIRSVEDYSQGAYIPSPGVIYPLLSSLESEGLAAGHEKNGKKQFAITLRGRKYLDKQNDDLLTALAKLKALVLTHNPRRVPDIDDAIENLKACIRKKLHRGNLNSEQVKHLRDAIDAAARAIDAL</sequence>
<protein>
    <submittedName>
        <fullName evidence="3">DNA-binding transcriptional regulator, PadR family</fullName>
    </submittedName>
</protein>
<dbReference type="STRING" id="71657.SAMN02982996_00130"/>
<organism evidence="3 4">
    <name type="scientific">Lonsdalea quercina</name>
    <dbReference type="NCBI Taxonomy" id="71657"/>
    <lineage>
        <taxon>Bacteria</taxon>
        <taxon>Pseudomonadati</taxon>
        <taxon>Pseudomonadota</taxon>
        <taxon>Gammaproteobacteria</taxon>
        <taxon>Enterobacterales</taxon>
        <taxon>Pectobacteriaceae</taxon>
        <taxon>Lonsdalea</taxon>
    </lineage>
</organism>
<evidence type="ECO:0000313" key="3">
    <source>
        <dbReference type="EMBL" id="SDZ76792.1"/>
    </source>
</evidence>
<dbReference type="EMBL" id="FNQS01000001">
    <property type="protein sequence ID" value="SDZ76792.1"/>
    <property type="molecule type" value="Genomic_DNA"/>
</dbReference>
<dbReference type="PANTHER" id="PTHR43252:SF7">
    <property type="entry name" value="TRANSCRIPTIONAL REGULATOR YQJI"/>
    <property type="match status" value="1"/>
</dbReference>
<dbReference type="Pfam" id="PF03551">
    <property type="entry name" value="PadR"/>
    <property type="match status" value="1"/>
</dbReference>
<evidence type="ECO:0000256" key="1">
    <source>
        <dbReference type="SAM" id="MobiDB-lite"/>
    </source>
</evidence>
<accession>A0A1H3VRQ0</accession>
<dbReference type="AlphaFoldDB" id="A0A1H3VRQ0"/>